<gene>
    <name evidence="5" type="primary">mbtB_1</name>
    <name evidence="5" type="ORF">NCTC9810_01061</name>
</gene>
<dbReference type="InterPro" id="IPR010071">
    <property type="entry name" value="AA_adenyl_dom"/>
</dbReference>
<name>A0A380WWX7_9FIRM</name>
<dbReference type="GO" id="GO:0016874">
    <property type="term" value="F:ligase activity"/>
    <property type="evidence" value="ECO:0007669"/>
    <property type="project" value="UniProtKB-KW"/>
</dbReference>
<dbReference type="GO" id="GO:0031177">
    <property type="term" value="F:phosphopantetheine binding"/>
    <property type="evidence" value="ECO:0007669"/>
    <property type="project" value="TreeGrafter"/>
</dbReference>
<dbReference type="GO" id="GO:0043041">
    <property type="term" value="P:amino acid activation for nonribosomal peptide biosynthetic process"/>
    <property type="evidence" value="ECO:0007669"/>
    <property type="project" value="TreeGrafter"/>
</dbReference>
<dbReference type="AlphaFoldDB" id="A0A380WWX7"/>
<evidence type="ECO:0000256" key="1">
    <source>
        <dbReference type="ARBA" id="ARBA00001957"/>
    </source>
</evidence>
<dbReference type="Gene3D" id="1.10.1200.10">
    <property type="entry name" value="ACP-like"/>
    <property type="match status" value="1"/>
</dbReference>
<dbReference type="PROSITE" id="PS50075">
    <property type="entry name" value="CARRIER"/>
    <property type="match status" value="1"/>
</dbReference>
<evidence type="ECO:0000259" key="4">
    <source>
        <dbReference type="PROSITE" id="PS50075"/>
    </source>
</evidence>
<protein>
    <submittedName>
        <fullName evidence="5">Phenyloxazoline synthase MbtB</fullName>
        <ecNumber evidence="5">6.3.2.-</ecNumber>
    </submittedName>
</protein>
<organism evidence="5 6">
    <name type="scientific">Anaerococcus octavius</name>
    <dbReference type="NCBI Taxonomy" id="54007"/>
    <lineage>
        <taxon>Bacteria</taxon>
        <taxon>Bacillati</taxon>
        <taxon>Bacillota</taxon>
        <taxon>Tissierellia</taxon>
        <taxon>Tissierellales</taxon>
        <taxon>Peptoniphilaceae</taxon>
        <taxon>Anaerococcus</taxon>
    </lineage>
</organism>
<evidence type="ECO:0000256" key="3">
    <source>
        <dbReference type="SAM" id="Phobius"/>
    </source>
</evidence>
<dbReference type="GO" id="GO:0008610">
    <property type="term" value="P:lipid biosynthetic process"/>
    <property type="evidence" value="ECO:0007669"/>
    <property type="project" value="UniProtKB-ARBA"/>
</dbReference>
<dbReference type="InterPro" id="IPR036736">
    <property type="entry name" value="ACP-like_sf"/>
</dbReference>
<comment type="cofactor">
    <cofactor evidence="1">
        <name>pantetheine 4'-phosphate</name>
        <dbReference type="ChEBI" id="CHEBI:47942"/>
    </cofactor>
</comment>
<evidence type="ECO:0000313" key="6">
    <source>
        <dbReference type="Proteomes" id="UP000255124"/>
    </source>
</evidence>
<keyword evidence="3" id="KW-0812">Transmembrane</keyword>
<dbReference type="EC" id="6.3.2.-" evidence="5"/>
<dbReference type="InterPro" id="IPR045851">
    <property type="entry name" value="AMP-bd_C_sf"/>
</dbReference>
<reference evidence="5 6" key="1">
    <citation type="submission" date="2018-06" db="EMBL/GenBank/DDBJ databases">
        <authorList>
            <consortium name="Pathogen Informatics"/>
            <person name="Doyle S."/>
        </authorList>
    </citation>
    <scope>NUCLEOTIDE SEQUENCE [LARGE SCALE GENOMIC DNA]</scope>
    <source>
        <strain evidence="5 6">NCTC9810</strain>
    </source>
</reference>
<dbReference type="SUPFAM" id="SSF52777">
    <property type="entry name" value="CoA-dependent acyltransferases"/>
    <property type="match status" value="2"/>
</dbReference>
<dbReference type="Gene3D" id="3.40.50.12780">
    <property type="entry name" value="N-terminal domain of ligase-like"/>
    <property type="match status" value="1"/>
</dbReference>
<dbReference type="InterPro" id="IPR023213">
    <property type="entry name" value="CAT-like_dom_sf"/>
</dbReference>
<dbReference type="SUPFAM" id="SSF47336">
    <property type="entry name" value="ACP-like"/>
    <property type="match status" value="1"/>
</dbReference>
<dbReference type="Gene3D" id="3.30.559.10">
    <property type="entry name" value="Chloramphenicol acetyltransferase-like domain"/>
    <property type="match status" value="1"/>
</dbReference>
<dbReference type="PANTHER" id="PTHR45527">
    <property type="entry name" value="NONRIBOSOMAL PEPTIDE SYNTHETASE"/>
    <property type="match status" value="1"/>
</dbReference>
<dbReference type="InterPro" id="IPR001242">
    <property type="entry name" value="Condensation_dom"/>
</dbReference>
<dbReference type="Pfam" id="PF00668">
    <property type="entry name" value="Condensation"/>
    <property type="match status" value="1"/>
</dbReference>
<dbReference type="Proteomes" id="UP000255124">
    <property type="component" value="Unassembled WGS sequence"/>
</dbReference>
<dbReference type="Gene3D" id="3.30.559.30">
    <property type="entry name" value="Nonribosomal peptide synthetase, condensation domain"/>
    <property type="match status" value="1"/>
</dbReference>
<proteinExistence type="predicted"/>
<keyword evidence="3" id="KW-1133">Transmembrane helix</keyword>
<dbReference type="InterPro" id="IPR000873">
    <property type="entry name" value="AMP-dep_synth/lig_dom"/>
</dbReference>
<dbReference type="PANTHER" id="PTHR45527:SF10">
    <property type="entry name" value="PYOCHELIN SYNTHASE PCHF"/>
    <property type="match status" value="1"/>
</dbReference>
<dbReference type="NCBIfam" id="TIGR01733">
    <property type="entry name" value="AA-adenyl-dom"/>
    <property type="match status" value="1"/>
</dbReference>
<dbReference type="InterPro" id="IPR009081">
    <property type="entry name" value="PP-bd_ACP"/>
</dbReference>
<feature type="transmembrane region" description="Helical" evidence="3">
    <location>
        <begin position="90"/>
        <end position="108"/>
    </location>
</feature>
<dbReference type="EMBL" id="UFTA01000002">
    <property type="protein sequence ID" value="SUU92724.1"/>
    <property type="molecule type" value="Genomic_DNA"/>
</dbReference>
<evidence type="ECO:0000313" key="5">
    <source>
        <dbReference type="EMBL" id="SUU92724.1"/>
    </source>
</evidence>
<dbReference type="GO" id="GO:0044550">
    <property type="term" value="P:secondary metabolite biosynthetic process"/>
    <property type="evidence" value="ECO:0007669"/>
    <property type="project" value="TreeGrafter"/>
</dbReference>
<evidence type="ECO:0000256" key="2">
    <source>
        <dbReference type="ARBA" id="ARBA00022598"/>
    </source>
</evidence>
<dbReference type="InterPro" id="IPR020845">
    <property type="entry name" value="AMP-binding_CS"/>
</dbReference>
<keyword evidence="2 5" id="KW-0436">Ligase</keyword>
<dbReference type="Pfam" id="PF00550">
    <property type="entry name" value="PP-binding"/>
    <property type="match status" value="1"/>
</dbReference>
<keyword evidence="3" id="KW-0472">Membrane</keyword>
<sequence length="1058" mass="122669">MPKSQKIIRKQEVEEILPLKYPDETLYDGFIRNVKLNPDKVAIIDSETKEQITYRKLYDISLRLADYLYNDGVKKGEYVGITLPRGSKQLYAIFGILFIGAAYVSIGISQPSDRRNKIYEQIGINHIISDEETIVKCSLNNEEVKLIDLDKGMNSYKRLESPVQVSPYDSAYIIMTSGTTGIPKGVEIMHTSAINTCIDLNEKYDVNSADTILMVSAIDFDLSVYDIFGVLRAGGTIVTTSEDNYRNPDEWLKLIDEYKVTIWNSVPILFDMIVTMAEGKNRQLPFRTVMLSGDWIAINLPERFYNISDKMNSVVVAMGGATEASIWSNYMNVPRKISDGWVSIPYGKPLKNQVYRVADSFGRVCPNYVKGELLIGGVGVAKGYYGDEELTEKKFFVEEDLRWYRTGDSGTTWNDGTIEFLGRIDKQVKIKGYRIELGEIEEAVRRKLNFKNVKVITNYRRNSLYAFVLGNNVELNCKELFIDVLPPYMIPDKLIFIKEFPVNKNGKVNVKKLIEIAENATEDIYKNRSYNNSREELSREIVDIFKEVTKNPYYEVNSNFFENGGDSLVALNILLKLNNKYNIELNMKDIFTSDSIFQLCDIIQSEIKPHKECESESFGLNEEKVFLTELQHSYWLNRVGYGNLERQNSNFYIELECKNLDVIKIKSSLNKIINKYNIFKNTISDNGRYFESIPKPDIEIKYNELSNESAKSKKELLENIRNRIMYFIDEKNLFDPIKIEVTKMDDSKTIMHICFDNIYFDAPSIMHILNELNLLYKNSDAEGFTLIRGSMPKINDDKLELDKRYWKNKINDIFPAPNLIKDSIKQERSSGYFKRISTILTEDQVEKLSYISSKYKITTSNIILSLFSEVIHYWSNSTDYTINVIVINNQKNVYDYFGEIADYTSNLLHTINYNSNESLYQRMNRIQDNLLKDIQHMSFEGTRVLRELRRQNKSMYENMPIVYTNTVGYDIDINMSNIGKIKEVLTQTPGVYLDLQVSVVEGKYVINWDYLTDMFEENEIKEKFGIFKKVLFDVLEDESFFECCNIIQNENFYEEGII</sequence>
<feature type="domain" description="Carrier" evidence="4">
    <location>
        <begin position="532"/>
        <end position="607"/>
    </location>
</feature>
<dbReference type="GO" id="GO:0005737">
    <property type="term" value="C:cytoplasm"/>
    <property type="evidence" value="ECO:0007669"/>
    <property type="project" value="TreeGrafter"/>
</dbReference>
<accession>A0A380WWX7</accession>
<dbReference type="SUPFAM" id="SSF56801">
    <property type="entry name" value="Acetyl-CoA synthetase-like"/>
    <property type="match status" value="1"/>
</dbReference>
<dbReference type="InterPro" id="IPR042099">
    <property type="entry name" value="ANL_N_sf"/>
</dbReference>
<dbReference type="Pfam" id="PF00501">
    <property type="entry name" value="AMP-binding"/>
    <property type="match status" value="1"/>
</dbReference>
<dbReference type="PROSITE" id="PS00455">
    <property type="entry name" value="AMP_BINDING"/>
    <property type="match status" value="1"/>
</dbReference>
<dbReference type="Gene3D" id="3.30.300.30">
    <property type="match status" value="1"/>
</dbReference>